<dbReference type="Proteomes" id="UP001186041">
    <property type="component" value="Unassembled WGS sequence"/>
</dbReference>
<organism evidence="1 2">
    <name type="scientific">Mycolicibacterium fortuitum</name>
    <name type="common">Mycobacterium fortuitum</name>
    <dbReference type="NCBI Taxonomy" id="1766"/>
    <lineage>
        <taxon>Bacteria</taxon>
        <taxon>Bacillati</taxon>
        <taxon>Actinomycetota</taxon>
        <taxon>Actinomycetes</taxon>
        <taxon>Mycobacteriales</taxon>
        <taxon>Mycobacteriaceae</taxon>
        <taxon>Mycolicibacterium</taxon>
    </lineage>
</organism>
<name>A0AAE4V796_MYCFO</name>
<evidence type="ECO:0000313" key="2">
    <source>
        <dbReference type="Proteomes" id="UP001186041"/>
    </source>
</evidence>
<dbReference type="AlphaFoldDB" id="A0AAE4V796"/>
<gene>
    <name evidence="1" type="ORF">R4485_00885</name>
</gene>
<dbReference type="RefSeq" id="WP_317721433.1">
    <property type="nucleotide sequence ID" value="NZ_JAWLVK010000001.1"/>
</dbReference>
<reference evidence="1" key="1">
    <citation type="submission" date="2023-10" db="EMBL/GenBank/DDBJ databases">
        <title>Mycolicibacterium fortuitum clinical isolates causing pulmonary infections in humans.</title>
        <authorList>
            <person name="Mejia-Ponce P.M."/>
            <person name="Zenteno-Cuevas R."/>
            <person name="Licona-Cassani C."/>
        </authorList>
    </citation>
    <scope>NUCLEOTIDE SEQUENCE</scope>
    <source>
        <strain evidence="1">M8</strain>
    </source>
</reference>
<proteinExistence type="predicted"/>
<accession>A0AAE4V796</accession>
<sequence>MTNAALRDHVTSIGFAISLSKNQIDTLVALHHSGGFNKFHLAYRDRISSNYCATAGALIRRGLMRDHGPGVPHVACELCDAQFCDHRLTRAGVMVAQLLDEAGIYQEVLDRYGIDRSTAA</sequence>
<dbReference type="EMBL" id="JAWLVV010000001">
    <property type="protein sequence ID" value="MDV7288715.1"/>
    <property type="molecule type" value="Genomic_DNA"/>
</dbReference>
<evidence type="ECO:0000313" key="1">
    <source>
        <dbReference type="EMBL" id="MDV7288715.1"/>
    </source>
</evidence>
<comment type="caution">
    <text evidence="1">The sequence shown here is derived from an EMBL/GenBank/DDBJ whole genome shotgun (WGS) entry which is preliminary data.</text>
</comment>
<protein>
    <submittedName>
        <fullName evidence="1">Uncharacterized protein</fullName>
    </submittedName>
</protein>